<gene>
    <name evidence="1" type="ORF">WN67_23745</name>
</gene>
<reference evidence="1 2" key="1">
    <citation type="journal article" date="2015" name="Genome Announc.">
        <title>Draft Genome Sequence of Mycobacterium obuense Strain UC1, Isolated from Patient Sputum.</title>
        <authorList>
            <person name="Greninger A.L."/>
            <person name="Cunningham G."/>
            <person name="Hsu E.D."/>
            <person name="Yu J.M."/>
            <person name="Chiu C.Y."/>
            <person name="Miller S."/>
        </authorList>
    </citation>
    <scope>NUCLEOTIDE SEQUENCE [LARGE SCALE GENOMIC DNA]</scope>
    <source>
        <strain evidence="1 2">UC1</strain>
    </source>
</reference>
<dbReference type="PATRIC" id="fig|1807.13.peg.3178"/>
<dbReference type="RefSeq" id="WP_046365525.1">
    <property type="nucleotide sequence ID" value="NZ_CALTXN010000009.1"/>
</dbReference>
<dbReference type="InterPro" id="IPR010451">
    <property type="entry name" value="Acetoacetate_decarboxylase"/>
</dbReference>
<dbReference type="Proteomes" id="UP000034150">
    <property type="component" value="Unassembled WGS sequence"/>
</dbReference>
<dbReference type="GO" id="GO:0016829">
    <property type="term" value="F:lyase activity"/>
    <property type="evidence" value="ECO:0007669"/>
    <property type="project" value="InterPro"/>
</dbReference>
<accession>A0A0M2JSE2</accession>
<comment type="caution">
    <text evidence="1">The sequence shown here is derived from an EMBL/GenBank/DDBJ whole genome shotgun (WGS) entry which is preliminary data.</text>
</comment>
<dbReference type="SUPFAM" id="SSF160104">
    <property type="entry name" value="Acetoacetate decarboxylase-like"/>
    <property type="match status" value="1"/>
</dbReference>
<dbReference type="AlphaFoldDB" id="A0A0M2JSE2"/>
<evidence type="ECO:0000313" key="2">
    <source>
        <dbReference type="Proteomes" id="UP000034150"/>
    </source>
</evidence>
<dbReference type="Gene3D" id="2.40.400.10">
    <property type="entry name" value="Acetoacetate decarboxylase-like"/>
    <property type="match status" value="1"/>
</dbReference>
<dbReference type="OrthoDB" id="1633687at2"/>
<evidence type="ECO:0000313" key="1">
    <source>
        <dbReference type="EMBL" id="KKE99490.1"/>
    </source>
</evidence>
<organism evidence="1 2">
    <name type="scientific">Mycolicibacterium obuense</name>
    <dbReference type="NCBI Taxonomy" id="1807"/>
    <lineage>
        <taxon>Bacteria</taxon>
        <taxon>Bacillati</taxon>
        <taxon>Actinomycetota</taxon>
        <taxon>Actinomycetes</taxon>
        <taxon>Mycobacteriales</taxon>
        <taxon>Mycobacteriaceae</taxon>
        <taxon>Mycolicibacterium</taxon>
    </lineage>
</organism>
<dbReference type="InterPro" id="IPR023375">
    <property type="entry name" value="ADC_dom_sf"/>
</dbReference>
<dbReference type="Pfam" id="PF06314">
    <property type="entry name" value="ADC"/>
    <property type="match status" value="1"/>
</dbReference>
<protein>
    <submittedName>
        <fullName evidence="1">Acetoacetate decarboxylase</fullName>
    </submittedName>
</protein>
<name>A0A0M2JSE2_9MYCO</name>
<proteinExistence type="predicted"/>
<keyword evidence="2" id="KW-1185">Reference proteome</keyword>
<sequence length="238" mass="26127">MSQHTIQGTVLNMPVRVRTAHQHTAMFVVDADAAQRMIDYSGLRVCRFLGNRAMVVLMLMRYEDTDLGQYWEYGTNVMVNPPGSDATGLTALQSAGAFVHHLPVDQSFTLEAGRTIWGYPKVMADFTIRDERRYGFDVTIDGAHVLSMDFAPGLPVPSRLTSRPQVHSTYSYADGVIRETPGEMRMTGVRYRPGGVTVQLGTHPYAAELAALGLPKRALVSSSAANVDMTFADAKEIA</sequence>
<dbReference type="STRING" id="1807.MOBUDSM44075_00219"/>
<dbReference type="EMBL" id="LAUZ02000034">
    <property type="protein sequence ID" value="KKE99490.1"/>
    <property type="molecule type" value="Genomic_DNA"/>
</dbReference>